<dbReference type="PANTHER" id="PTHR46112">
    <property type="entry name" value="AMINOPEPTIDASE"/>
    <property type="match status" value="1"/>
</dbReference>
<organism evidence="3 4">
    <name type="scientific">Peribacillus muralis</name>
    <dbReference type="NCBI Taxonomy" id="264697"/>
    <lineage>
        <taxon>Bacteria</taxon>
        <taxon>Bacillati</taxon>
        <taxon>Bacillota</taxon>
        <taxon>Bacilli</taxon>
        <taxon>Bacillales</taxon>
        <taxon>Bacillaceae</taxon>
        <taxon>Peribacillus</taxon>
    </lineage>
</organism>
<dbReference type="AlphaFoldDB" id="A0A1B3XN34"/>
<dbReference type="CDD" id="cd01066">
    <property type="entry name" value="APP_MetAP"/>
    <property type="match status" value="1"/>
</dbReference>
<dbReference type="PANTHER" id="PTHR46112:SF2">
    <property type="entry name" value="XAA-PRO AMINOPEPTIDASE P-RELATED"/>
    <property type="match status" value="1"/>
</dbReference>
<evidence type="ECO:0000259" key="2">
    <source>
        <dbReference type="Pfam" id="PF01321"/>
    </source>
</evidence>
<dbReference type="Gene3D" id="3.90.230.10">
    <property type="entry name" value="Creatinase/methionine aminopeptidase superfamily"/>
    <property type="match status" value="1"/>
</dbReference>
<dbReference type="EMBL" id="CP017080">
    <property type="protein sequence ID" value="AOH54623.1"/>
    <property type="molecule type" value="Genomic_DNA"/>
</dbReference>
<protein>
    <recommendedName>
        <fullName evidence="5">Peptidase M24</fullName>
    </recommendedName>
</protein>
<dbReference type="InterPro" id="IPR029149">
    <property type="entry name" value="Creatin/AminoP/Spt16_N"/>
</dbReference>
<dbReference type="Proteomes" id="UP000077926">
    <property type="component" value="Chromosome"/>
</dbReference>
<evidence type="ECO:0000313" key="3">
    <source>
        <dbReference type="EMBL" id="AOH54623.1"/>
    </source>
</evidence>
<dbReference type="Pfam" id="PF01321">
    <property type="entry name" value="Creatinase_N"/>
    <property type="match status" value="1"/>
</dbReference>
<evidence type="ECO:0000259" key="1">
    <source>
        <dbReference type="Pfam" id="PF00557"/>
    </source>
</evidence>
<gene>
    <name evidence="3" type="ORF">ABE28_009700</name>
</gene>
<dbReference type="SUPFAM" id="SSF53092">
    <property type="entry name" value="Creatinase/prolidase N-terminal domain"/>
    <property type="match status" value="1"/>
</dbReference>
<dbReference type="KEGG" id="bmur:ABE28_009700"/>
<feature type="domain" description="Peptidase M24" evidence="1">
    <location>
        <begin position="178"/>
        <end position="385"/>
    </location>
</feature>
<dbReference type="SUPFAM" id="SSF55920">
    <property type="entry name" value="Creatinase/aminopeptidase"/>
    <property type="match status" value="1"/>
</dbReference>
<dbReference type="RefSeq" id="WP_064466266.1">
    <property type="nucleotide sequence ID" value="NZ_CP017080.1"/>
</dbReference>
<name>A0A1B3XN34_9BACI</name>
<dbReference type="InterPro" id="IPR000587">
    <property type="entry name" value="Creatinase_N"/>
</dbReference>
<keyword evidence="4" id="KW-1185">Reference proteome</keyword>
<dbReference type="InterPro" id="IPR036005">
    <property type="entry name" value="Creatinase/aminopeptidase-like"/>
</dbReference>
<dbReference type="STRING" id="264697.ABE28_009700"/>
<dbReference type="InterPro" id="IPR000994">
    <property type="entry name" value="Pept_M24"/>
</dbReference>
<accession>A0A1B3XN34</accession>
<feature type="domain" description="Creatinase N-terminal" evidence="2">
    <location>
        <begin position="26"/>
        <end position="170"/>
    </location>
</feature>
<proteinExistence type="predicted"/>
<evidence type="ECO:0000313" key="4">
    <source>
        <dbReference type="Proteomes" id="UP000077926"/>
    </source>
</evidence>
<sequence length="411" mass="45435">MKLIDELLNNPIKQELAFPEAEYHRRLAEVRSNMEKEEIDVLLVSNTSNIGYLTGYDTTMPSGYTVLIVPSSGELILHCSELEAPCMLLNGWTRNIQVFYWYEAQDTGSDLARILLENGFDGKTIGLEMGYAETFASGAFDTKSYLTLKGKLSNATFTDATTMVMEVRLIKTDKELTYMKQAGEYSWLGLQASLQAIREGVSENEVVAKAYEAIIGAGSELMSIDPMMMSGYRTGYMPHIAYRRKKLEKGDSVYFEFTGTHNRYNAPSMRSAVVGEPSNDVQKLADASIETVNLLLENIKPGRTGHEVAQFAKKGLKSVPEAFFHGAFGYSIGMSFQPTWTENPMYIADGNDRELKPGMTFHLPICIWVPGEYGIGFSESIVVTEKGCECLTPNKNLSLTIAPALAGGGRA</sequence>
<dbReference type="Pfam" id="PF00557">
    <property type="entry name" value="Peptidase_M24"/>
    <property type="match status" value="1"/>
</dbReference>
<dbReference type="OrthoDB" id="9761809at2"/>
<dbReference type="Gene3D" id="3.40.350.10">
    <property type="entry name" value="Creatinase/prolidase N-terminal domain"/>
    <property type="match status" value="1"/>
</dbReference>
<dbReference type="InterPro" id="IPR050659">
    <property type="entry name" value="Peptidase_M24B"/>
</dbReference>
<evidence type="ECO:0008006" key="5">
    <source>
        <dbReference type="Google" id="ProtNLM"/>
    </source>
</evidence>
<reference evidence="3 4" key="1">
    <citation type="submission" date="2016-08" db="EMBL/GenBank/DDBJ databases">
        <title>Complete genome sequence of Bacillus muralis G25-68, a strain with toxicity to nematodes.</title>
        <authorList>
            <person name="Zheng Z."/>
        </authorList>
    </citation>
    <scope>NUCLEOTIDE SEQUENCE [LARGE SCALE GENOMIC DNA]</scope>
    <source>
        <strain evidence="3 4">G25-68</strain>
    </source>
</reference>